<dbReference type="Gene3D" id="3.30.390.30">
    <property type="match status" value="1"/>
</dbReference>
<sequence>MEVPVGRPVAREDGAARRVLVVGCGMAGARFVTRLAALSPDVRITVLDGEDRPAYNRTLLTGVLAGHHRPDDIALPLPPGIDLRTGVRVVAVRRATRTVVDSTGFEHPYGALVLATGSRPHHPWPRTRPTPGEHHLHTLDDCRHLTTDRADARTRAVVVGGGLLGVETALTLAARTHPVTLVHRGPHLLHRRLDGRAGALLRGVLEDAGVTVRTGTPATAPARGPGPSRVPLGDGDSVAADLVVVACGTRPRVELARAAGLPVAAGVVVDDTLASVGDPSVYAVGDCAEHRGVVHDTAVPAWQQAEVLAARLSGHDPHARFTGARTLTRLIAGDVDLAVFGEATTGIGTVHRGGARTDVLSVLDDRRRVYKKIVTRDDHVVGGILLGDLSTVDTVRRAYESTRRLPPDRLHLVSALGGDG</sequence>
<evidence type="ECO:0000313" key="6">
    <source>
        <dbReference type="EMBL" id="QFR02239.1"/>
    </source>
</evidence>
<proteinExistence type="predicted"/>
<dbReference type="AlphaFoldDB" id="A0A5P8KHN0"/>
<keyword evidence="2" id="KW-0285">Flavoprotein</keyword>
<dbReference type="InterPro" id="IPR016156">
    <property type="entry name" value="FAD/NAD-linked_Rdtase_dimer_sf"/>
</dbReference>
<dbReference type="Gene3D" id="3.50.50.60">
    <property type="entry name" value="FAD/NAD(P)-binding domain"/>
    <property type="match status" value="2"/>
</dbReference>
<organism evidence="6 7">
    <name type="scientific">Streptomyces phaeolivaceus</name>
    <dbReference type="NCBI Taxonomy" id="2653200"/>
    <lineage>
        <taxon>Bacteria</taxon>
        <taxon>Bacillati</taxon>
        <taxon>Actinomycetota</taxon>
        <taxon>Actinomycetes</taxon>
        <taxon>Kitasatosporales</taxon>
        <taxon>Streptomycetaceae</taxon>
        <taxon>Streptomyces</taxon>
    </lineage>
</organism>
<reference evidence="6 7" key="1">
    <citation type="submission" date="2019-10" db="EMBL/GenBank/DDBJ databases">
        <title>Streptomyces sp. strain GY16 isolated from leaves of Broussonetia papyrifera.</title>
        <authorList>
            <person name="Mo P."/>
        </authorList>
    </citation>
    <scope>NUCLEOTIDE SEQUENCE [LARGE SCALE GENOMIC DNA]</scope>
    <source>
        <strain evidence="6 7">GY16</strain>
    </source>
</reference>
<dbReference type="Proteomes" id="UP000327294">
    <property type="component" value="Chromosome"/>
</dbReference>
<dbReference type="SUPFAM" id="SSF51905">
    <property type="entry name" value="FAD/NAD(P)-binding domain"/>
    <property type="match status" value="2"/>
</dbReference>
<protein>
    <submittedName>
        <fullName evidence="6">NAD(P)/FAD-dependent oxidoreductase</fullName>
    </submittedName>
</protein>
<evidence type="ECO:0000256" key="2">
    <source>
        <dbReference type="ARBA" id="ARBA00022630"/>
    </source>
</evidence>
<dbReference type="Pfam" id="PF18267">
    <property type="entry name" value="Rubredoxin_C"/>
    <property type="match status" value="1"/>
</dbReference>
<dbReference type="InterPro" id="IPR050260">
    <property type="entry name" value="FAD-bd_OxRdtase"/>
</dbReference>
<evidence type="ECO:0000259" key="4">
    <source>
        <dbReference type="Pfam" id="PF07992"/>
    </source>
</evidence>
<dbReference type="InterPro" id="IPR036188">
    <property type="entry name" value="FAD/NAD-bd_sf"/>
</dbReference>
<keyword evidence="7" id="KW-1185">Reference proteome</keyword>
<dbReference type="InterPro" id="IPR041575">
    <property type="entry name" value="Rubredoxin_C"/>
</dbReference>
<comment type="cofactor">
    <cofactor evidence="1">
        <name>FAD</name>
        <dbReference type="ChEBI" id="CHEBI:57692"/>
    </cofactor>
</comment>
<evidence type="ECO:0000256" key="3">
    <source>
        <dbReference type="ARBA" id="ARBA00022827"/>
    </source>
</evidence>
<feature type="domain" description="FAD/NAD(P)-binding" evidence="4">
    <location>
        <begin position="18"/>
        <end position="304"/>
    </location>
</feature>
<dbReference type="PANTHER" id="PTHR43429">
    <property type="entry name" value="PYRIDINE NUCLEOTIDE-DISULFIDE OXIDOREDUCTASE DOMAIN-CONTAINING"/>
    <property type="match status" value="1"/>
</dbReference>
<dbReference type="PRINTS" id="PR00368">
    <property type="entry name" value="FADPNR"/>
</dbReference>
<evidence type="ECO:0000259" key="5">
    <source>
        <dbReference type="Pfam" id="PF18267"/>
    </source>
</evidence>
<evidence type="ECO:0000256" key="1">
    <source>
        <dbReference type="ARBA" id="ARBA00001974"/>
    </source>
</evidence>
<dbReference type="KEGG" id="sphv:F9278_45715"/>
<dbReference type="PANTHER" id="PTHR43429:SF3">
    <property type="entry name" value="NITRITE REDUCTASE [NAD(P)H]"/>
    <property type="match status" value="1"/>
</dbReference>
<feature type="domain" description="NADH-rubredoxin oxidoreductase C-terminal" evidence="5">
    <location>
        <begin position="337"/>
        <end position="401"/>
    </location>
</feature>
<dbReference type="Pfam" id="PF07992">
    <property type="entry name" value="Pyr_redox_2"/>
    <property type="match status" value="1"/>
</dbReference>
<dbReference type="GO" id="GO:0016491">
    <property type="term" value="F:oxidoreductase activity"/>
    <property type="evidence" value="ECO:0007669"/>
    <property type="project" value="InterPro"/>
</dbReference>
<name>A0A5P8KHN0_9ACTN</name>
<gene>
    <name evidence="6" type="ORF">F9278_45715</name>
</gene>
<evidence type="ECO:0000313" key="7">
    <source>
        <dbReference type="Proteomes" id="UP000327294"/>
    </source>
</evidence>
<accession>A0A5P8KHN0</accession>
<dbReference type="EMBL" id="CP045096">
    <property type="protein sequence ID" value="QFR02239.1"/>
    <property type="molecule type" value="Genomic_DNA"/>
</dbReference>
<keyword evidence="3" id="KW-0274">FAD</keyword>
<dbReference type="InterPro" id="IPR023753">
    <property type="entry name" value="FAD/NAD-binding_dom"/>
</dbReference>